<dbReference type="InterPro" id="IPR055140">
    <property type="entry name" value="Thiolase_C_2"/>
</dbReference>
<dbReference type="SUPFAM" id="SSF53901">
    <property type="entry name" value="Thiolase-like"/>
    <property type="match status" value="2"/>
</dbReference>
<gene>
    <name evidence="2" type="ORF">ABLV49_25090</name>
</gene>
<proteinExistence type="predicted"/>
<geneLocation type="plasmid" evidence="2">
    <name>p4</name>
</geneLocation>
<dbReference type="EMBL" id="CP157679">
    <property type="protein sequence ID" value="XBP73234.1"/>
    <property type="molecule type" value="Genomic_DNA"/>
</dbReference>
<dbReference type="Gene3D" id="3.40.47.10">
    <property type="match status" value="1"/>
</dbReference>
<dbReference type="Pfam" id="PF22691">
    <property type="entry name" value="Thiolase_C_1"/>
    <property type="match status" value="1"/>
</dbReference>
<feature type="domain" description="Thiolase C-terminal" evidence="1">
    <location>
        <begin position="262"/>
        <end position="372"/>
    </location>
</feature>
<evidence type="ECO:0000313" key="2">
    <source>
        <dbReference type="EMBL" id="XBP73234.1"/>
    </source>
</evidence>
<sequence>MSVAVVSGIGEVSPSRRSGKSVETLILSAISGALADAGLRGYDIDAVVTESSLTPSMAPLDRIGAAAGLINVRMALQSTPVGAGILSAVGTAFELVSNNKADHCLVYFGVDWGTTPSGPTEYHERMPAKKLVEHPAGFAGAPLYFAAAAMRYQYVYNLSDSELQDMLWSVVESTLVNASRNPCAQNGRVLSKEEYLNKAFIAEPLRSADCSLLSDGAVAIIISRRDKTKVRNVPVTLEGWAYDMESIPDMDFYTQSPWLPRLPAASRASGRAFQAASLTPQDIDVYEIYDCFSIAVVLQLEAIGLCEPGEGRYLCANGALRFDGRLPTNTHGGLMGHGYLLGAGHVVEAIRQLRHEAGERQVRAARTAFVGAGPGRQYTALIFGRMDG</sequence>
<keyword evidence="2" id="KW-0614">Plasmid</keyword>
<dbReference type="PANTHER" id="PTHR42870:SF1">
    <property type="entry name" value="NON-SPECIFIC LIPID-TRANSFER PROTEIN-LIKE 2"/>
    <property type="match status" value="1"/>
</dbReference>
<dbReference type="PIRSF" id="PIRSF000429">
    <property type="entry name" value="Ac-CoA_Ac_transf"/>
    <property type="match status" value="1"/>
</dbReference>
<dbReference type="InterPro" id="IPR016039">
    <property type="entry name" value="Thiolase-like"/>
</dbReference>
<dbReference type="GO" id="GO:0003988">
    <property type="term" value="F:acetyl-CoA C-acyltransferase activity"/>
    <property type="evidence" value="ECO:0007669"/>
    <property type="project" value="UniProtKB-ARBA"/>
</dbReference>
<dbReference type="PANTHER" id="PTHR42870">
    <property type="entry name" value="ACETYL-COA C-ACETYLTRANSFERASE"/>
    <property type="match status" value="1"/>
</dbReference>
<reference evidence="2" key="1">
    <citation type="submission" date="2024-05" db="EMBL/GenBank/DDBJ databases">
        <authorList>
            <person name="Bunk B."/>
            <person name="Swiderski J."/>
            <person name="Sproer C."/>
            <person name="Thiel V."/>
        </authorList>
    </citation>
    <scope>NUCLEOTIDE SEQUENCE</scope>
    <source>
        <strain evidence="2">DSM 17735</strain>
        <plasmid evidence="2">p4</plasmid>
    </source>
</reference>
<dbReference type="AlphaFoldDB" id="A0AAU7M060"/>
<name>A0AAU7M060_9BURK</name>
<organism evidence="2">
    <name type="scientific">Polaromonas hydrogenivorans</name>
    <dbReference type="NCBI Taxonomy" id="335476"/>
    <lineage>
        <taxon>Bacteria</taxon>
        <taxon>Pseudomonadati</taxon>
        <taxon>Pseudomonadota</taxon>
        <taxon>Betaproteobacteria</taxon>
        <taxon>Burkholderiales</taxon>
        <taxon>Comamonadaceae</taxon>
        <taxon>Polaromonas</taxon>
    </lineage>
</organism>
<dbReference type="RefSeq" id="WP_349283296.1">
    <property type="nucleotide sequence ID" value="NZ_CBCSCU010000015.1"/>
</dbReference>
<dbReference type="InterPro" id="IPR002155">
    <property type="entry name" value="Thiolase"/>
</dbReference>
<evidence type="ECO:0000259" key="1">
    <source>
        <dbReference type="Pfam" id="PF22691"/>
    </source>
</evidence>
<dbReference type="CDD" id="cd00829">
    <property type="entry name" value="SCP-x_thiolase"/>
    <property type="match status" value="1"/>
</dbReference>
<protein>
    <submittedName>
        <fullName evidence="2">Thiolase family protein</fullName>
    </submittedName>
</protein>
<accession>A0AAU7M060</accession>